<sequence length="309" mass="34146">MDRGRTTDELVRGEGIAPGELRAACRDGHLERIRRGSYAARTDLDALARHRRLIAATFPLLAEGSVLSHTSAAVLHGLPVREDRLDRVWVTRAGDGHGRHGPVVHLRRASLLRDDLDAVDGLPVTSLARTVMDLARELTLDWGVVGLDAALADGCAPEALGEVLDRMSNWPGRRRAAAALRLADGAAGSPAESISRVQMYRLGFPMPVTQFRVILDGALVATTDFGWDDYGLVGECDGRVKYGELLRPGETPADAVMREKRREERIRQAGFWIVRWGWREANDPDQLRRLLRRGFDLAPRHPAPKAQRA</sequence>
<organism evidence="1 2">
    <name type="scientific">Propionicimonas paludicola</name>
    <dbReference type="NCBI Taxonomy" id="185243"/>
    <lineage>
        <taxon>Bacteria</taxon>
        <taxon>Bacillati</taxon>
        <taxon>Actinomycetota</taxon>
        <taxon>Actinomycetes</taxon>
        <taxon>Propionibacteriales</taxon>
        <taxon>Nocardioidaceae</taxon>
        <taxon>Propionicimonas</taxon>
    </lineage>
</organism>
<evidence type="ECO:0000313" key="2">
    <source>
        <dbReference type="Proteomes" id="UP000226079"/>
    </source>
</evidence>
<evidence type="ECO:0000313" key="1">
    <source>
        <dbReference type="EMBL" id="PFG16422.1"/>
    </source>
</evidence>
<dbReference type="OrthoDB" id="5143202at2"/>
<reference evidence="1 2" key="1">
    <citation type="submission" date="2017-10" db="EMBL/GenBank/DDBJ databases">
        <title>Sequencing the genomes of 1000 actinobacteria strains.</title>
        <authorList>
            <person name="Klenk H.-P."/>
        </authorList>
    </citation>
    <scope>NUCLEOTIDE SEQUENCE [LARGE SCALE GENOMIC DNA]</scope>
    <source>
        <strain evidence="1 2">DSM 15597</strain>
    </source>
</reference>
<keyword evidence="2" id="KW-1185">Reference proteome</keyword>
<dbReference type="RefSeq" id="WP_143483566.1">
    <property type="nucleotide sequence ID" value="NZ_PDJC01000001.1"/>
</dbReference>
<comment type="caution">
    <text evidence="1">The sequence shown here is derived from an EMBL/GenBank/DDBJ whole genome shotgun (WGS) entry which is preliminary data.</text>
</comment>
<protein>
    <submittedName>
        <fullName evidence="1">Transcriptional regulator, AbiEi antitoxin, Type IV TA system</fullName>
    </submittedName>
</protein>
<name>A0A2A9CS39_9ACTN</name>
<dbReference type="AlphaFoldDB" id="A0A2A9CS39"/>
<proteinExistence type="predicted"/>
<gene>
    <name evidence="1" type="ORF">ATK74_0960</name>
</gene>
<dbReference type="EMBL" id="PDJC01000001">
    <property type="protein sequence ID" value="PFG16422.1"/>
    <property type="molecule type" value="Genomic_DNA"/>
</dbReference>
<dbReference type="Proteomes" id="UP000226079">
    <property type="component" value="Unassembled WGS sequence"/>
</dbReference>
<accession>A0A2A9CS39</accession>